<feature type="transmembrane region" description="Helical" evidence="1">
    <location>
        <begin position="6"/>
        <end position="25"/>
    </location>
</feature>
<organism evidence="3 4">
    <name type="scientific">Nitrospira tepida</name>
    <dbReference type="NCBI Taxonomy" id="2973512"/>
    <lineage>
        <taxon>Bacteria</taxon>
        <taxon>Pseudomonadati</taxon>
        <taxon>Nitrospirota</taxon>
        <taxon>Nitrospiria</taxon>
        <taxon>Nitrospirales</taxon>
        <taxon>Nitrospiraceae</taxon>
        <taxon>Nitrospira</taxon>
    </lineage>
</organism>
<dbReference type="Proteomes" id="UP001179121">
    <property type="component" value="Chromosome"/>
</dbReference>
<reference evidence="3" key="1">
    <citation type="submission" date="2022-10" db="EMBL/GenBank/DDBJ databases">
        <authorList>
            <person name="Koch H."/>
        </authorList>
    </citation>
    <scope>NUCLEOTIDE SEQUENCE</scope>
    <source>
        <strain evidence="3">DNF</strain>
    </source>
</reference>
<gene>
    <name evidence="3" type="ORF">DNFV4_00601</name>
</gene>
<evidence type="ECO:0000256" key="1">
    <source>
        <dbReference type="SAM" id="Phobius"/>
    </source>
</evidence>
<sequence length="172" mass="19069">MDKTAWIVLGVSCVLAGLWLWRGVGRRQQPRLDDRTLIDRVGLTAQPVLSREELEWYNLIRLAVQDRYLVLSQVPLWVLVSMRGGNRSERATLMGRLALKRVGFVLLHPGTGEIYKAIDIGSLKGPAAVERRRDRLIAQVFAVAGIEHVRLAPQDVLSVPVVAASLGIESGE</sequence>
<keyword evidence="1" id="KW-0472">Membrane</keyword>
<dbReference type="EMBL" id="OX365700">
    <property type="protein sequence ID" value="CAI4030176.1"/>
    <property type="molecule type" value="Genomic_DNA"/>
</dbReference>
<keyword evidence="4" id="KW-1185">Reference proteome</keyword>
<feature type="domain" description="DUF2726" evidence="2">
    <location>
        <begin position="46"/>
        <end position="158"/>
    </location>
</feature>
<keyword evidence="1" id="KW-1133">Transmembrane helix</keyword>
<protein>
    <recommendedName>
        <fullName evidence="2">DUF2726 domain-containing protein</fullName>
    </recommendedName>
</protein>
<dbReference type="Pfam" id="PF10881">
    <property type="entry name" value="DUF2726"/>
    <property type="match status" value="1"/>
</dbReference>
<evidence type="ECO:0000313" key="4">
    <source>
        <dbReference type="Proteomes" id="UP001179121"/>
    </source>
</evidence>
<evidence type="ECO:0000313" key="3">
    <source>
        <dbReference type="EMBL" id="CAI4030176.1"/>
    </source>
</evidence>
<dbReference type="RefSeq" id="WP_289267176.1">
    <property type="nucleotide sequence ID" value="NZ_OX365700.1"/>
</dbReference>
<dbReference type="InterPro" id="IPR024402">
    <property type="entry name" value="DUF2726"/>
</dbReference>
<keyword evidence="1" id="KW-0812">Transmembrane</keyword>
<proteinExistence type="predicted"/>
<evidence type="ECO:0000259" key="2">
    <source>
        <dbReference type="Pfam" id="PF10881"/>
    </source>
</evidence>
<name>A0AA86MW76_9BACT</name>
<accession>A0AA86MW76</accession>
<dbReference type="AlphaFoldDB" id="A0AA86MW76"/>
<dbReference type="KEGG" id="nti:DNFV4_00601"/>